<organism evidence="1 2">
    <name type="scientific">Phyllosticta citrichinensis</name>
    <dbReference type="NCBI Taxonomy" id="1130410"/>
    <lineage>
        <taxon>Eukaryota</taxon>
        <taxon>Fungi</taxon>
        <taxon>Dikarya</taxon>
        <taxon>Ascomycota</taxon>
        <taxon>Pezizomycotina</taxon>
        <taxon>Dothideomycetes</taxon>
        <taxon>Dothideomycetes incertae sedis</taxon>
        <taxon>Botryosphaeriales</taxon>
        <taxon>Phyllostictaceae</taxon>
        <taxon>Phyllosticta</taxon>
    </lineage>
</organism>
<proteinExistence type="predicted"/>
<comment type="caution">
    <text evidence="1">The sequence shown here is derived from an EMBL/GenBank/DDBJ whole genome shotgun (WGS) entry which is preliminary data.</text>
</comment>
<evidence type="ECO:0000313" key="2">
    <source>
        <dbReference type="Proteomes" id="UP001456524"/>
    </source>
</evidence>
<dbReference type="InterPro" id="IPR036047">
    <property type="entry name" value="F-box-like_dom_sf"/>
</dbReference>
<keyword evidence="2" id="KW-1185">Reference proteome</keyword>
<gene>
    <name evidence="1" type="ORF">IWX90DRAFT_173285</name>
</gene>
<protein>
    <recommendedName>
        <fullName evidence="3">F-box domain-containing protein</fullName>
    </recommendedName>
</protein>
<dbReference type="EMBL" id="JBBWUH010000004">
    <property type="protein sequence ID" value="KAK8169316.1"/>
    <property type="molecule type" value="Genomic_DNA"/>
</dbReference>
<dbReference type="SUPFAM" id="SSF81383">
    <property type="entry name" value="F-box domain"/>
    <property type="match status" value="1"/>
</dbReference>
<accession>A0ABR1XV90</accession>
<reference evidence="1 2" key="1">
    <citation type="journal article" date="2022" name="G3 (Bethesda)">
        <title>Enemy or ally: a genomic approach to elucidate the lifestyle of Phyllosticta citrichinaensis.</title>
        <authorList>
            <person name="Buijs V.A."/>
            <person name="Groenewald J.Z."/>
            <person name="Haridas S."/>
            <person name="LaButti K.M."/>
            <person name="Lipzen A."/>
            <person name="Martin F.M."/>
            <person name="Barry K."/>
            <person name="Grigoriev I.V."/>
            <person name="Crous P.W."/>
            <person name="Seidl M.F."/>
        </authorList>
    </citation>
    <scope>NUCLEOTIDE SEQUENCE [LARGE SCALE GENOMIC DNA]</scope>
    <source>
        <strain evidence="1 2">CBS 129764</strain>
    </source>
</reference>
<name>A0ABR1XV90_9PEZI</name>
<evidence type="ECO:0008006" key="3">
    <source>
        <dbReference type="Google" id="ProtNLM"/>
    </source>
</evidence>
<sequence length="201" mass="22442">MPLIPAIEKHGLFGRLPGEIQNKIFRNLDYRSAIFLAATSSYFRDDVKLLVLVSDEEKLACLRDLEKLPQNDSSFSCTKCWRLKPRTAFGIKQLLRKRGKGNSQSHKRFCIECGMAGIFSPGSLVWPSDPVDSQYPHQWVCCNATLQRTGACGSCSKCSLCLIWGECSSFCFECNRLGYCTRGHVRPQTVNESTFGGDVAA</sequence>
<evidence type="ECO:0000313" key="1">
    <source>
        <dbReference type="EMBL" id="KAK8169316.1"/>
    </source>
</evidence>
<dbReference type="Proteomes" id="UP001456524">
    <property type="component" value="Unassembled WGS sequence"/>
</dbReference>